<dbReference type="NCBIfam" id="TIGR00813">
    <property type="entry name" value="sss"/>
    <property type="match status" value="1"/>
</dbReference>
<protein>
    <recommendedName>
        <fullName evidence="15">Sodium/glucose cotransporter 4</fullName>
    </recommendedName>
</protein>
<evidence type="ECO:0008006" key="15">
    <source>
        <dbReference type="Google" id="ProtNLM"/>
    </source>
</evidence>
<evidence type="ECO:0000256" key="5">
    <source>
        <dbReference type="ARBA" id="ARBA00022989"/>
    </source>
</evidence>
<dbReference type="AlphaFoldDB" id="A0A8T2J0L8"/>
<feature type="transmembrane region" description="Helical" evidence="12">
    <location>
        <begin position="41"/>
        <end position="62"/>
    </location>
</feature>
<feature type="transmembrane region" description="Helical" evidence="12">
    <location>
        <begin position="205"/>
        <end position="223"/>
    </location>
</feature>
<comment type="caution">
    <text evidence="13">The sequence shown here is derived from an EMBL/GenBank/DDBJ whole genome shotgun (WGS) entry which is preliminary data.</text>
</comment>
<accession>A0A8T2J0L8</accession>
<keyword evidence="4 12" id="KW-0812">Transmembrane</keyword>
<evidence type="ECO:0000256" key="1">
    <source>
        <dbReference type="ARBA" id="ARBA00004141"/>
    </source>
</evidence>
<dbReference type="Gene3D" id="1.20.1730.10">
    <property type="entry name" value="Sodium/glucose cotransporter"/>
    <property type="match status" value="1"/>
</dbReference>
<feature type="transmembrane region" description="Helical" evidence="12">
    <location>
        <begin position="359"/>
        <end position="383"/>
    </location>
</feature>
<dbReference type="InterPro" id="IPR038377">
    <property type="entry name" value="Na/Glc_symporter_sf"/>
</dbReference>
<evidence type="ECO:0000256" key="11">
    <source>
        <dbReference type="RuleBase" id="RU362091"/>
    </source>
</evidence>
<feature type="transmembrane region" description="Helical" evidence="12">
    <location>
        <begin position="456"/>
        <end position="481"/>
    </location>
</feature>
<dbReference type="EMBL" id="JAACNH010000007">
    <property type="protein sequence ID" value="KAG8436934.1"/>
    <property type="molecule type" value="Genomic_DNA"/>
</dbReference>
<keyword evidence="9" id="KW-0325">Glycoprotein</keyword>
<dbReference type="PROSITE" id="PS50283">
    <property type="entry name" value="NA_SOLUT_SYMP_3"/>
    <property type="match status" value="1"/>
</dbReference>
<dbReference type="GO" id="GO:0005886">
    <property type="term" value="C:plasma membrane"/>
    <property type="evidence" value="ECO:0007669"/>
    <property type="project" value="TreeGrafter"/>
</dbReference>
<evidence type="ECO:0000256" key="8">
    <source>
        <dbReference type="ARBA" id="ARBA00023136"/>
    </source>
</evidence>
<gene>
    <name evidence="13" type="ORF">GDO86_007858</name>
</gene>
<feature type="transmembrane region" description="Helical" evidence="12">
    <location>
        <begin position="414"/>
        <end position="436"/>
    </location>
</feature>
<feature type="transmembrane region" description="Helical" evidence="12">
    <location>
        <begin position="142"/>
        <end position="159"/>
    </location>
</feature>
<evidence type="ECO:0000256" key="4">
    <source>
        <dbReference type="ARBA" id="ARBA00022692"/>
    </source>
</evidence>
<dbReference type="Pfam" id="PF00474">
    <property type="entry name" value="SSF"/>
    <property type="match status" value="1"/>
</dbReference>
<comment type="similarity">
    <text evidence="2 11">Belongs to the sodium:solute symporter (SSF) (TC 2.A.21) family.</text>
</comment>
<keyword evidence="8 12" id="KW-0472">Membrane</keyword>
<feature type="transmembrane region" description="Helical" evidence="12">
    <location>
        <begin position="111"/>
        <end position="130"/>
    </location>
</feature>
<evidence type="ECO:0000256" key="10">
    <source>
        <dbReference type="ARBA" id="ARBA00023201"/>
    </source>
</evidence>
<name>A0A8T2J0L8_9PIPI</name>
<evidence type="ECO:0000256" key="7">
    <source>
        <dbReference type="ARBA" id="ARBA00023065"/>
    </source>
</evidence>
<keyword evidence="14" id="KW-1185">Reference proteome</keyword>
<dbReference type="GO" id="GO:0005412">
    <property type="term" value="F:D-glucose:sodium symporter activity"/>
    <property type="evidence" value="ECO:0007669"/>
    <property type="project" value="TreeGrafter"/>
</dbReference>
<evidence type="ECO:0000256" key="6">
    <source>
        <dbReference type="ARBA" id="ARBA00023053"/>
    </source>
</evidence>
<evidence type="ECO:0000256" key="3">
    <source>
        <dbReference type="ARBA" id="ARBA00022448"/>
    </source>
</evidence>
<dbReference type="OrthoDB" id="6132759at2759"/>
<dbReference type="FunFam" id="1.20.1730.10:FF:000004">
    <property type="entry name" value="sodium/glucose cotransporter 5 isoform X1"/>
    <property type="match status" value="1"/>
</dbReference>
<keyword evidence="3" id="KW-0813">Transport</keyword>
<proteinExistence type="inferred from homology"/>
<reference evidence="13" key="1">
    <citation type="thesis" date="2020" institute="ProQuest LLC" country="789 East Eisenhower Parkway, Ann Arbor, MI, USA">
        <title>Comparative Genomics and Chromosome Evolution.</title>
        <authorList>
            <person name="Mudd A.B."/>
        </authorList>
    </citation>
    <scope>NUCLEOTIDE SEQUENCE</scope>
    <source>
        <strain evidence="13">Female2</strain>
        <tissue evidence="13">Blood</tissue>
    </source>
</reference>
<dbReference type="InterPro" id="IPR001734">
    <property type="entry name" value="Na/solute_symporter"/>
</dbReference>
<feature type="transmembrane region" description="Helical" evidence="12">
    <location>
        <begin position="83"/>
        <end position="105"/>
    </location>
</feature>
<dbReference type="Proteomes" id="UP000812440">
    <property type="component" value="Chromosome 4"/>
</dbReference>
<keyword evidence="5 12" id="KW-1133">Transmembrane helix</keyword>
<keyword evidence="6" id="KW-0915">Sodium</keyword>
<dbReference type="PANTHER" id="PTHR11819">
    <property type="entry name" value="SOLUTE CARRIER FAMILY 5"/>
    <property type="match status" value="1"/>
</dbReference>
<dbReference type="PANTHER" id="PTHR11819:SF96">
    <property type="entry name" value="SODIUM_GLUCOSE COTRANSPORTER 4"/>
    <property type="match status" value="1"/>
</dbReference>
<organism evidence="13 14">
    <name type="scientific">Hymenochirus boettgeri</name>
    <name type="common">Congo dwarf clawed frog</name>
    <dbReference type="NCBI Taxonomy" id="247094"/>
    <lineage>
        <taxon>Eukaryota</taxon>
        <taxon>Metazoa</taxon>
        <taxon>Chordata</taxon>
        <taxon>Craniata</taxon>
        <taxon>Vertebrata</taxon>
        <taxon>Euteleostomi</taxon>
        <taxon>Amphibia</taxon>
        <taxon>Batrachia</taxon>
        <taxon>Anura</taxon>
        <taxon>Pipoidea</taxon>
        <taxon>Pipidae</taxon>
        <taxon>Pipinae</taxon>
        <taxon>Hymenochirus</taxon>
    </lineage>
</organism>
<dbReference type="PROSITE" id="PS00456">
    <property type="entry name" value="NA_SOLUT_SYMP_1"/>
    <property type="match status" value="1"/>
</dbReference>
<evidence type="ECO:0000256" key="2">
    <source>
        <dbReference type="ARBA" id="ARBA00006434"/>
    </source>
</evidence>
<feature type="transmembrane region" description="Helical" evidence="12">
    <location>
        <begin position="244"/>
        <end position="265"/>
    </location>
</feature>
<evidence type="ECO:0000313" key="13">
    <source>
        <dbReference type="EMBL" id="KAG8436934.1"/>
    </source>
</evidence>
<feature type="transmembrane region" description="Helical" evidence="12">
    <location>
        <begin position="389"/>
        <end position="407"/>
    </location>
</feature>
<keyword evidence="10" id="KW-0739">Sodium transport</keyword>
<sequence length="593" mass="65922">MTWLPIGASLMSSNVGSGLFIGMAGSGAAGGLAVGGFEWNASWVLVALGWIFVPVYIASGVVTMPEYLKKRFGGQRIRIYMSVLSLILYIFIKISTDIYSGALFIQVSLGWNIYLSTIILLAVTAIYTVIGGLKAVIYTDTLQTVIMVVGAFVLMFISFEKIGWYPGLEQKYMEAIPKIIIPNTTCHLPRADAFHMFRDPITGDLPWPGLIFGLTVLSTWVWCTDQIIVQRSLSAKNLSHAKGGSVIGGYLKILPMFFVVLPGMISRALYPDEIGCVHPKECLKYCGNEVSCSNTAYPKLVITLLPVGLKGLMIAVIMAALMSSLTSIFNSASTIFTLDIWLRVRRNAKEQELMIVGRVFIVILVVLSILWIPIIQAASSGLFDYVQSVSSYLSPPVTAVFILAIFVKRVNEPGAFWGLVIGLGLGLIRMVMDFIYTAPSCGQEETRPSVLMHVHYLYFAIILFALTAIITIAISLCTPAIPEDDLARMTWWTRNSTICNEYLDNNVKDIAEILTTTSVVEREPAPTHSFWKKFYFWFCGISINPEIKLSDEEQNKLQQKLTSIEEIPFWRFICDINAVILLAINVFLWAYFS</sequence>
<dbReference type="PROSITE" id="PS00457">
    <property type="entry name" value="NA_SOLUT_SYMP_2"/>
    <property type="match status" value="1"/>
</dbReference>
<evidence type="ECO:0000256" key="9">
    <source>
        <dbReference type="ARBA" id="ARBA00023180"/>
    </source>
</evidence>
<evidence type="ECO:0000313" key="14">
    <source>
        <dbReference type="Proteomes" id="UP000812440"/>
    </source>
</evidence>
<feature type="transmembrane region" description="Helical" evidence="12">
    <location>
        <begin position="569"/>
        <end position="592"/>
    </location>
</feature>
<evidence type="ECO:0000256" key="12">
    <source>
        <dbReference type="SAM" id="Phobius"/>
    </source>
</evidence>
<feature type="transmembrane region" description="Helical" evidence="12">
    <location>
        <begin position="312"/>
        <end position="338"/>
    </location>
</feature>
<comment type="subcellular location">
    <subcellularLocation>
        <location evidence="1">Membrane</location>
        <topology evidence="1">Multi-pass membrane protein</topology>
    </subcellularLocation>
</comment>
<dbReference type="InterPro" id="IPR018212">
    <property type="entry name" value="Na/solute_symporter_CS"/>
</dbReference>
<keyword evidence="7" id="KW-0406">Ion transport</keyword>